<organism evidence="3 4">
    <name type="scientific">Kutzneria viridogrisea</name>
    <dbReference type="NCBI Taxonomy" id="47990"/>
    <lineage>
        <taxon>Bacteria</taxon>
        <taxon>Bacillati</taxon>
        <taxon>Actinomycetota</taxon>
        <taxon>Actinomycetes</taxon>
        <taxon>Pseudonocardiales</taxon>
        <taxon>Pseudonocardiaceae</taxon>
        <taxon>Kutzneria</taxon>
    </lineage>
</organism>
<evidence type="ECO:0000256" key="2">
    <source>
        <dbReference type="SAM" id="Phobius"/>
    </source>
</evidence>
<reference evidence="3 4" key="1">
    <citation type="submission" date="2020-08" db="EMBL/GenBank/DDBJ databases">
        <title>Genomic Encyclopedia of Archaeal and Bacterial Type Strains, Phase II (KMG-II): from individual species to whole genera.</title>
        <authorList>
            <person name="Goeker M."/>
        </authorList>
    </citation>
    <scope>NUCLEOTIDE SEQUENCE [LARGE SCALE GENOMIC DNA]</scope>
    <source>
        <strain evidence="3 4">DSM 43850</strain>
    </source>
</reference>
<keyword evidence="2" id="KW-0812">Transmembrane</keyword>
<gene>
    <name evidence="3" type="ORF">BC739_008282</name>
</gene>
<dbReference type="Pfam" id="PF10745">
    <property type="entry name" value="DUF2530"/>
    <property type="match status" value="1"/>
</dbReference>
<dbReference type="EMBL" id="JACJID010000008">
    <property type="protein sequence ID" value="MBA8931035.1"/>
    <property type="molecule type" value="Genomic_DNA"/>
</dbReference>
<keyword evidence="2" id="KW-1133">Transmembrane helix</keyword>
<evidence type="ECO:0000313" key="3">
    <source>
        <dbReference type="EMBL" id="MBA8931035.1"/>
    </source>
</evidence>
<evidence type="ECO:0008006" key="5">
    <source>
        <dbReference type="Google" id="ProtNLM"/>
    </source>
</evidence>
<keyword evidence="4" id="KW-1185">Reference proteome</keyword>
<protein>
    <recommendedName>
        <fullName evidence="5">DUF2530 domain-containing protein</fullName>
    </recommendedName>
</protein>
<evidence type="ECO:0000313" key="4">
    <source>
        <dbReference type="Proteomes" id="UP000517916"/>
    </source>
</evidence>
<feature type="compositionally biased region" description="Basic and acidic residues" evidence="1">
    <location>
        <begin position="1"/>
        <end position="12"/>
    </location>
</feature>
<feature type="transmembrane region" description="Helical" evidence="2">
    <location>
        <begin position="55"/>
        <end position="74"/>
    </location>
</feature>
<sequence>MAEKSKEEHRNEPVNPRTPPPLPKSLTDPVPVVVAGTALFLVAFLVLLVTGAPQLWTYSCLAGVVLGFSGYAVFRWQRAAARRGARGAQEGDGLI</sequence>
<evidence type="ECO:0000256" key="1">
    <source>
        <dbReference type="SAM" id="MobiDB-lite"/>
    </source>
</evidence>
<proteinExistence type="predicted"/>
<accession>A0ABR6BWF4</accession>
<dbReference type="InterPro" id="IPR019681">
    <property type="entry name" value="DUF2530"/>
</dbReference>
<name>A0ABR6BWF4_9PSEU</name>
<feature type="region of interest" description="Disordered" evidence="1">
    <location>
        <begin position="1"/>
        <end position="26"/>
    </location>
</feature>
<keyword evidence="2" id="KW-0472">Membrane</keyword>
<comment type="caution">
    <text evidence="3">The sequence shown here is derived from an EMBL/GenBank/DDBJ whole genome shotgun (WGS) entry which is preliminary data.</text>
</comment>
<dbReference type="Proteomes" id="UP000517916">
    <property type="component" value="Unassembled WGS sequence"/>
</dbReference>
<feature type="transmembrane region" description="Helical" evidence="2">
    <location>
        <begin position="30"/>
        <end position="49"/>
    </location>
</feature>
<dbReference type="RefSeq" id="WP_025354233.1">
    <property type="nucleotide sequence ID" value="NZ_BAAABQ010000053.1"/>
</dbReference>